<organism evidence="2 3">
    <name type="scientific">Tanacetum coccineum</name>
    <dbReference type="NCBI Taxonomy" id="301880"/>
    <lineage>
        <taxon>Eukaryota</taxon>
        <taxon>Viridiplantae</taxon>
        <taxon>Streptophyta</taxon>
        <taxon>Embryophyta</taxon>
        <taxon>Tracheophyta</taxon>
        <taxon>Spermatophyta</taxon>
        <taxon>Magnoliopsida</taxon>
        <taxon>eudicotyledons</taxon>
        <taxon>Gunneridae</taxon>
        <taxon>Pentapetalae</taxon>
        <taxon>asterids</taxon>
        <taxon>campanulids</taxon>
        <taxon>Asterales</taxon>
        <taxon>Asteraceae</taxon>
        <taxon>Asteroideae</taxon>
        <taxon>Anthemideae</taxon>
        <taxon>Anthemidinae</taxon>
        <taxon>Tanacetum</taxon>
    </lineage>
</organism>
<sequence>MSCSSSTRTTEWIDRIQSTRKEEKQLLPLMLHTYESAEPATVTKVLLVSAHMSGIGVLQLQGNMGMYQGIVRNQKEYRMQLIIRTNMLLLYTREIQEVTQNKLDYSGPIFGLSSQCIRIQAELDKYNAVNMRKGGNVIPNTRVSRPQLKSNHLEDRVMSNNSQGKKQEVEDHRIRLKFGNDRNWLNIMAMEIWIWRLFSKYHDISVRDLKGIDLLTGSLWHGFVFHCLSLLFLLLVVVVERR</sequence>
<evidence type="ECO:0000256" key="1">
    <source>
        <dbReference type="SAM" id="Phobius"/>
    </source>
</evidence>
<comment type="caution">
    <text evidence="2">The sequence shown here is derived from an EMBL/GenBank/DDBJ whole genome shotgun (WGS) entry which is preliminary data.</text>
</comment>
<evidence type="ECO:0008006" key="4">
    <source>
        <dbReference type="Google" id="ProtNLM"/>
    </source>
</evidence>
<feature type="transmembrane region" description="Helical" evidence="1">
    <location>
        <begin position="219"/>
        <end position="239"/>
    </location>
</feature>
<name>A0ABQ5AWY6_9ASTR</name>
<keyword evidence="1" id="KW-1133">Transmembrane helix</keyword>
<keyword evidence="3" id="KW-1185">Reference proteome</keyword>
<reference evidence="2" key="1">
    <citation type="journal article" date="2022" name="Int. J. Mol. Sci.">
        <title>Draft Genome of Tanacetum Coccineum: Genomic Comparison of Closely Related Tanacetum-Family Plants.</title>
        <authorList>
            <person name="Yamashiro T."/>
            <person name="Shiraishi A."/>
            <person name="Nakayama K."/>
            <person name="Satake H."/>
        </authorList>
    </citation>
    <scope>NUCLEOTIDE SEQUENCE</scope>
</reference>
<accession>A0ABQ5AWY6</accession>
<evidence type="ECO:0000313" key="2">
    <source>
        <dbReference type="EMBL" id="GJT05609.1"/>
    </source>
</evidence>
<protein>
    <recommendedName>
        <fullName evidence="4">PH domain-containing protein</fullName>
    </recommendedName>
</protein>
<keyword evidence="1" id="KW-0472">Membrane</keyword>
<evidence type="ECO:0000313" key="3">
    <source>
        <dbReference type="Proteomes" id="UP001151760"/>
    </source>
</evidence>
<proteinExistence type="predicted"/>
<gene>
    <name evidence="2" type="ORF">Tco_0840071</name>
</gene>
<reference evidence="2" key="2">
    <citation type="submission" date="2022-01" db="EMBL/GenBank/DDBJ databases">
        <authorList>
            <person name="Yamashiro T."/>
            <person name="Shiraishi A."/>
            <person name="Satake H."/>
            <person name="Nakayama K."/>
        </authorList>
    </citation>
    <scope>NUCLEOTIDE SEQUENCE</scope>
</reference>
<keyword evidence="1" id="KW-0812">Transmembrane</keyword>
<dbReference type="Proteomes" id="UP001151760">
    <property type="component" value="Unassembled WGS sequence"/>
</dbReference>
<dbReference type="EMBL" id="BQNB010012601">
    <property type="protein sequence ID" value="GJT05609.1"/>
    <property type="molecule type" value="Genomic_DNA"/>
</dbReference>